<reference evidence="1 2" key="1">
    <citation type="journal article" date="2016" name="Mol. Biol. Evol.">
        <title>Comparative Genomics of Early-Diverging Mushroom-Forming Fungi Provides Insights into the Origins of Lignocellulose Decay Capabilities.</title>
        <authorList>
            <person name="Nagy L.G."/>
            <person name="Riley R."/>
            <person name="Tritt A."/>
            <person name="Adam C."/>
            <person name="Daum C."/>
            <person name="Floudas D."/>
            <person name="Sun H."/>
            <person name="Yadav J.S."/>
            <person name="Pangilinan J."/>
            <person name="Larsson K.H."/>
            <person name="Matsuura K."/>
            <person name="Barry K."/>
            <person name="Labutti K."/>
            <person name="Kuo R."/>
            <person name="Ohm R.A."/>
            <person name="Bhattacharya S.S."/>
            <person name="Shirouzu T."/>
            <person name="Yoshinaga Y."/>
            <person name="Martin F.M."/>
            <person name="Grigoriev I.V."/>
            <person name="Hibbett D.S."/>
        </authorList>
    </citation>
    <scope>NUCLEOTIDE SEQUENCE [LARGE SCALE GENOMIC DNA]</scope>
    <source>
        <strain evidence="1 2">93-53</strain>
    </source>
</reference>
<sequence>MRSVRPHPGSFSRSLFFEVNSQRFKCHTCWARCISTYRHEIASLWYYFLASYVVGRRRRKIFTNAYVLPPSSSVYIRTQAETMLI</sequence>
<evidence type="ECO:0000313" key="1">
    <source>
        <dbReference type="EMBL" id="KZT11188.1"/>
    </source>
</evidence>
<dbReference type="GeneID" id="63818789"/>
<name>A0A165H3D7_9APHY</name>
<dbReference type="AlphaFoldDB" id="A0A165H3D7"/>
<protein>
    <submittedName>
        <fullName evidence="1">Uncharacterized protein</fullName>
    </submittedName>
</protein>
<proteinExistence type="predicted"/>
<accession>A0A165H3D7</accession>
<dbReference type="EMBL" id="KV427607">
    <property type="protein sequence ID" value="KZT11188.1"/>
    <property type="molecule type" value="Genomic_DNA"/>
</dbReference>
<gene>
    <name evidence="1" type="ORF">LAESUDRAFT_257429</name>
</gene>
<dbReference type="Proteomes" id="UP000076871">
    <property type="component" value="Unassembled WGS sequence"/>
</dbReference>
<organism evidence="1 2">
    <name type="scientific">Laetiporus sulphureus 93-53</name>
    <dbReference type="NCBI Taxonomy" id="1314785"/>
    <lineage>
        <taxon>Eukaryota</taxon>
        <taxon>Fungi</taxon>
        <taxon>Dikarya</taxon>
        <taxon>Basidiomycota</taxon>
        <taxon>Agaricomycotina</taxon>
        <taxon>Agaricomycetes</taxon>
        <taxon>Polyporales</taxon>
        <taxon>Laetiporus</taxon>
    </lineage>
</organism>
<dbReference type="InParanoid" id="A0A165H3D7"/>
<evidence type="ECO:0000313" key="2">
    <source>
        <dbReference type="Proteomes" id="UP000076871"/>
    </source>
</evidence>
<dbReference type="RefSeq" id="XP_040768928.1">
    <property type="nucleotide sequence ID" value="XM_040901757.1"/>
</dbReference>
<keyword evidence="2" id="KW-1185">Reference proteome</keyword>